<protein>
    <submittedName>
        <fullName evidence="7">Carotenoid cleavage dioxygenase 1</fullName>
    </submittedName>
</protein>
<dbReference type="PANTHER" id="PTHR10543">
    <property type="entry name" value="BETA-CAROTENE DIOXYGENASE"/>
    <property type="match status" value="1"/>
</dbReference>
<feature type="binding site" evidence="5">
    <location>
        <position position="379"/>
    </location>
    <ligand>
        <name>Fe cation</name>
        <dbReference type="ChEBI" id="CHEBI:24875"/>
        <note>catalytic</note>
    </ligand>
</feature>
<dbReference type="GO" id="GO:0010436">
    <property type="term" value="F:carotenoid dioxygenase activity"/>
    <property type="evidence" value="ECO:0007669"/>
    <property type="project" value="TreeGrafter"/>
</dbReference>
<dbReference type="PANTHER" id="PTHR10543:SF24">
    <property type="entry name" value="CAROTENOID ISOMEROOXYGENASE"/>
    <property type="match status" value="1"/>
</dbReference>
<evidence type="ECO:0000256" key="5">
    <source>
        <dbReference type="PIRSR" id="PIRSR604294-1"/>
    </source>
</evidence>
<proteinExistence type="inferred from homology"/>
<keyword evidence="2 5" id="KW-0479">Metal-binding</keyword>
<comment type="caution">
    <text evidence="7">The sequence shown here is derived from an EMBL/GenBank/DDBJ whole genome shotgun (WGS) entry which is preliminary data.</text>
</comment>
<reference evidence="7" key="1">
    <citation type="submission" date="2022-07" db="EMBL/GenBank/DDBJ databases">
        <title>Fungi with potential for degradation of polypropylene.</title>
        <authorList>
            <person name="Gostincar C."/>
        </authorList>
    </citation>
    <scope>NUCLEOTIDE SEQUENCE</scope>
    <source>
        <strain evidence="7">EXF-13287</strain>
    </source>
</reference>
<dbReference type="Pfam" id="PF03055">
    <property type="entry name" value="RPE65"/>
    <property type="match status" value="1"/>
</dbReference>
<feature type="region of interest" description="Disordered" evidence="6">
    <location>
        <begin position="184"/>
        <end position="216"/>
    </location>
</feature>
<feature type="compositionally biased region" description="Basic and acidic residues" evidence="6">
    <location>
        <begin position="12"/>
        <end position="21"/>
    </location>
</feature>
<accession>A0AA38SI03</accession>
<dbReference type="GO" id="GO:0016121">
    <property type="term" value="P:carotene catabolic process"/>
    <property type="evidence" value="ECO:0007669"/>
    <property type="project" value="TreeGrafter"/>
</dbReference>
<comment type="cofactor">
    <cofactor evidence="5">
        <name>Fe(2+)</name>
        <dbReference type="ChEBI" id="CHEBI:29033"/>
    </cofactor>
    <text evidence="5">Binds 1 Fe(2+) ion per subunit.</text>
</comment>
<evidence type="ECO:0000256" key="4">
    <source>
        <dbReference type="ARBA" id="ARBA00023004"/>
    </source>
</evidence>
<keyword evidence="3" id="KW-0560">Oxidoreductase</keyword>
<organism evidence="7 8">
    <name type="scientific">Coniochaeta hoffmannii</name>
    <dbReference type="NCBI Taxonomy" id="91930"/>
    <lineage>
        <taxon>Eukaryota</taxon>
        <taxon>Fungi</taxon>
        <taxon>Dikarya</taxon>
        <taxon>Ascomycota</taxon>
        <taxon>Pezizomycotina</taxon>
        <taxon>Sordariomycetes</taxon>
        <taxon>Sordariomycetidae</taxon>
        <taxon>Coniochaetales</taxon>
        <taxon>Coniochaetaceae</taxon>
        <taxon>Coniochaeta</taxon>
    </lineage>
</organism>
<feature type="binding site" evidence="5">
    <location>
        <position position="309"/>
    </location>
    <ligand>
        <name>Fe cation</name>
        <dbReference type="ChEBI" id="CHEBI:24875"/>
        <note>catalytic</note>
    </ligand>
</feature>
<dbReference type="GO" id="GO:0046872">
    <property type="term" value="F:metal ion binding"/>
    <property type="evidence" value="ECO:0007669"/>
    <property type="project" value="UniProtKB-KW"/>
</dbReference>
<feature type="region of interest" description="Disordered" evidence="6">
    <location>
        <begin position="1"/>
        <end position="21"/>
    </location>
</feature>
<evidence type="ECO:0000313" key="8">
    <source>
        <dbReference type="Proteomes" id="UP001174691"/>
    </source>
</evidence>
<evidence type="ECO:0000313" key="7">
    <source>
        <dbReference type="EMBL" id="KAJ9162042.1"/>
    </source>
</evidence>
<comment type="similarity">
    <text evidence="1">Belongs to the carotenoid oxygenase family.</text>
</comment>
<evidence type="ECO:0000256" key="2">
    <source>
        <dbReference type="ARBA" id="ARBA00022723"/>
    </source>
</evidence>
<dbReference type="AlphaFoldDB" id="A0AA38SI03"/>
<sequence length="604" mass="66597">MATSNFDSPGEPIHRTAADQKEDYESIVQNMVNKAWSDWPNEAGFLGLKEERGPVELKVQGNIPEWVEGSLFRTGPGVYDVDTPKGTWRTSHWFDGLAQTHRFDIQRTDDNKMKVFYSSRFQSQHIVDRIRKGGTRSGYSFGQKADPCLGLYSKFMATWSAMSPDPSKRGQENIAVAVLVNPPLKPDRKLSGQSPGESGAGNAPVTNGHRSGIPKDVWLTTDTAGMKQIDPATLEPIGYVKQDSLHPDLKGQMSCAHPHRDPVNGDLYNYNLEMARHSTYRIFRVSAATGQTEILATIQRPGVKPAYIHSFFLSENFVVLSIPSSHLGWNGLGVAWHRNVMEGIEKFDESKKTQWFVVDRRHGKGVVAEFQTDAGFFFHTVNAFEERSGAADNSAVTLHLDVVQYLSTDMLYGLYLDVILDRDGGNARYWDGPEKVATSTTHLNRYRVIGVPDPSTPAVPANPTVKGRNTPVVHAEREISIIGPHSGELPTINPAYATRRTRYVYGLAARGFSSIFDNLVKTDMDTGDVVFWNGPHGHTPGEAIFVADPHGTAEDDGVLLVVVLDGHARSSYLLCLDARTMKELGHADVPVAVGIGFHGAHHKA</sequence>
<keyword evidence="7" id="KW-0223">Dioxygenase</keyword>
<keyword evidence="8" id="KW-1185">Reference proteome</keyword>
<name>A0AA38SI03_9PEZI</name>
<dbReference type="EMBL" id="JANBVN010000015">
    <property type="protein sequence ID" value="KAJ9162042.1"/>
    <property type="molecule type" value="Genomic_DNA"/>
</dbReference>
<evidence type="ECO:0000256" key="6">
    <source>
        <dbReference type="SAM" id="MobiDB-lite"/>
    </source>
</evidence>
<feature type="binding site" evidence="5">
    <location>
        <position position="257"/>
    </location>
    <ligand>
        <name>Fe cation</name>
        <dbReference type="ChEBI" id="CHEBI:24875"/>
        <note>catalytic</note>
    </ligand>
</feature>
<feature type="binding site" evidence="5">
    <location>
        <position position="598"/>
    </location>
    <ligand>
        <name>Fe cation</name>
        <dbReference type="ChEBI" id="CHEBI:24875"/>
        <note>catalytic</note>
    </ligand>
</feature>
<dbReference type="Proteomes" id="UP001174691">
    <property type="component" value="Unassembled WGS sequence"/>
</dbReference>
<evidence type="ECO:0000256" key="1">
    <source>
        <dbReference type="ARBA" id="ARBA00006787"/>
    </source>
</evidence>
<dbReference type="InterPro" id="IPR004294">
    <property type="entry name" value="Carotenoid_Oase"/>
</dbReference>
<evidence type="ECO:0000256" key="3">
    <source>
        <dbReference type="ARBA" id="ARBA00023002"/>
    </source>
</evidence>
<keyword evidence="4 5" id="KW-0408">Iron</keyword>
<gene>
    <name evidence="7" type="ORF">NKR19_g1601</name>
</gene>